<dbReference type="InterPro" id="IPR011084">
    <property type="entry name" value="DRMBL"/>
</dbReference>
<name>R0MQX2_NOSB1</name>
<protein>
    <submittedName>
        <fullName evidence="7">DNA cross-link repair 1A protein</fullName>
    </submittedName>
</protein>
<dbReference type="AlphaFoldDB" id="R0MQX2"/>
<dbReference type="SUPFAM" id="SSF56281">
    <property type="entry name" value="Metallo-hydrolase/oxidoreductase"/>
    <property type="match status" value="1"/>
</dbReference>
<gene>
    <name evidence="7" type="primary">DCR1A</name>
    <name evidence="7" type="ORF">NBO_6g0035</name>
</gene>
<feature type="domain" description="DNA repair metallo-beta-lactamase" evidence="6">
    <location>
        <begin position="309"/>
        <end position="409"/>
    </location>
</feature>
<dbReference type="OrthoDB" id="262529at2759"/>
<evidence type="ECO:0000256" key="2">
    <source>
        <dbReference type="ARBA" id="ARBA00010304"/>
    </source>
</evidence>
<evidence type="ECO:0000259" key="6">
    <source>
        <dbReference type="Pfam" id="PF07522"/>
    </source>
</evidence>
<keyword evidence="3" id="KW-0227">DNA damage</keyword>
<dbReference type="Pfam" id="PF07522">
    <property type="entry name" value="DRMBL"/>
    <property type="match status" value="1"/>
</dbReference>
<evidence type="ECO:0000313" key="7">
    <source>
        <dbReference type="EMBL" id="EOB15283.1"/>
    </source>
</evidence>
<dbReference type="GO" id="GO:0036297">
    <property type="term" value="P:interstrand cross-link repair"/>
    <property type="evidence" value="ECO:0007669"/>
    <property type="project" value="TreeGrafter"/>
</dbReference>
<dbReference type="PANTHER" id="PTHR23240">
    <property type="entry name" value="DNA CROSS-LINK REPAIR PROTEIN PSO2/SNM1-RELATED"/>
    <property type="match status" value="1"/>
</dbReference>
<dbReference type="VEuPathDB" id="MicrosporidiaDB:NBO_6g0035"/>
<dbReference type="InterPro" id="IPR036866">
    <property type="entry name" value="RibonucZ/Hydroxyglut_hydro"/>
</dbReference>
<evidence type="ECO:0000313" key="8">
    <source>
        <dbReference type="Proteomes" id="UP000016927"/>
    </source>
</evidence>
<keyword evidence="4" id="KW-0234">DNA repair</keyword>
<sequence length="418" mass="48758">MHISDLPPYKRILNTSYTVDFFKSPVEGVSHYFLSHFHADHYTGLTKSFPFEIYCSQTTANLLSLKFKVKTKPLEMFKIYKLNNNDTVMCIDANHCPGAVCFIFNIKNNIHNNYLLHTGDFRFTKLFMHQIFKLKFSTVFLDNTYEGFRPFPSQLHSIKRVINVINNLISKPCLFPIKYVFIFCTYSVGKEKVFLCAGEFFNKSLRVTKEKMKIYECFDEYTKNKMNEEVKEMVRGIEIERKEVRSYFKKGVSVKSSNGVVEEGLSENKGISMGKVISESKDLEEGYPYPTPYPTPIKPYPTFNYPTPLSRITTQELPDQFLIMSTTQIEKNKLNKFLKGIQGSKAIVFCGTGWKDSIKYFDWVKEDGRVIKKGIEIHYIPYSEHSSSDELKEFKREVDYERIVNTVKNKDMGYDREV</sequence>
<evidence type="ECO:0000256" key="4">
    <source>
        <dbReference type="ARBA" id="ARBA00023204"/>
    </source>
</evidence>
<dbReference type="CDD" id="cd16273">
    <property type="entry name" value="SNM1A-1C-like_MBL-fold"/>
    <property type="match status" value="1"/>
</dbReference>
<dbReference type="EMBL" id="KB908914">
    <property type="protein sequence ID" value="EOB15283.1"/>
    <property type="molecule type" value="Genomic_DNA"/>
</dbReference>
<dbReference type="GO" id="GO:0003684">
    <property type="term" value="F:damaged DNA binding"/>
    <property type="evidence" value="ECO:0007669"/>
    <property type="project" value="TreeGrafter"/>
</dbReference>
<dbReference type="GO" id="GO:0005634">
    <property type="term" value="C:nucleus"/>
    <property type="evidence" value="ECO:0007669"/>
    <property type="project" value="UniProtKB-SubCell"/>
</dbReference>
<evidence type="ECO:0000256" key="3">
    <source>
        <dbReference type="ARBA" id="ARBA00022763"/>
    </source>
</evidence>
<keyword evidence="5" id="KW-0539">Nucleus</keyword>
<proteinExistence type="inferred from homology"/>
<dbReference type="PANTHER" id="PTHR23240:SF6">
    <property type="entry name" value="DNA CROSS-LINK REPAIR 1A PROTEIN"/>
    <property type="match status" value="1"/>
</dbReference>
<dbReference type="STRING" id="578461.R0MQX2"/>
<evidence type="ECO:0000256" key="5">
    <source>
        <dbReference type="ARBA" id="ARBA00023242"/>
    </source>
</evidence>
<keyword evidence="8" id="KW-1185">Reference proteome</keyword>
<dbReference type="GO" id="GO:0006303">
    <property type="term" value="P:double-strand break repair via nonhomologous end joining"/>
    <property type="evidence" value="ECO:0007669"/>
    <property type="project" value="TreeGrafter"/>
</dbReference>
<comment type="similarity">
    <text evidence="2">Belongs to the DNA repair metallo-beta-lactamase (DRMBL) family.</text>
</comment>
<reference evidence="7 8" key="1">
    <citation type="journal article" date="2013" name="BMC Genomics">
        <title>Comparative genomics of parasitic silkworm microsporidia reveal an association between genome expansion and host adaptation.</title>
        <authorList>
            <person name="Pan G."/>
            <person name="Xu J."/>
            <person name="Li T."/>
            <person name="Xia Q."/>
            <person name="Liu S.L."/>
            <person name="Zhang G."/>
            <person name="Li S."/>
            <person name="Li C."/>
            <person name="Liu H."/>
            <person name="Yang L."/>
            <person name="Liu T."/>
            <person name="Zhang X."/>
            <person name="Wu Z."/>
            <person name="Fan W."/>
            <person name="Dang X."/>
            <person name="Xiang H."/>
            <person name="Tao M."/>
            <person name="Li Y."/>
            <person name="Hu J."/>
            <person name="Li Z."/>
            <person name="Lin L."/>
            <person name="Luo J."/>
            <person name="Geng L."/>
            <person name="Wang L."/>
            <person name="Long M."/>
            <person name="Wan Y."/>
            <person name="He N."/>
            <person name="Zhang Z."/>
            <person name="Lu C."/>
            <person name="Keeling P.J."/>
            <person name="Wang J."/>
            <person name="Xiang Z."/>
            <person name="Zhou Z."/>
        </authorList>
    </citation>
    <scope>NUCLEOTIDE SEQUENCE [LARGE SCALE GENOMIC DNA]</scope>
    <source>
        <strain evidence="8">CQ1 / CVCC 102059</strain>
    </source>
</reference>
<dbReference type="Gene3D" id="3.60.15.10">
    <property type="entry name" value="Ribonuclease Z/Hydroxyacylglutathione hydrolase-like"/>
    <property type="match status" value="1"/>
</dbReference>
<evidence type="ECO:0000256" key="1">
    <source>
        <dbReference type="ARBA" id="ARBA00004123"/>
    </source>
</evidence>
<dbReference type="GO" id="GO:0035312">
    <property type="term" value="F:5'-3' DNA exonuclease activity"/>
    <property type="evidence" value="ECO:0007669"/>
    <property type="project" value="TreeGrafter"/>
</dbReference>
<dbReference type="HOGENOM" id="CLU_005260_2_1_1"/>
<accession>R0MQX2</accession>
<dbReference type="Proteomes" id="UP000016927">
    <property type="component" value="Unassembled WGS sequence"/>
</dbReference>
<dbReference type="Gene3D" id="3.40.50.12650">
    <property type="match status" value="1"/>
</dbReference>
<dbReference type="OMA" id="CYSAYTR"/>
<organism evidence="7 8">
    <name type="scientific">Nosema bombycis (strain CQ1 / CVCC 102059)</name>
    <name type="common">Microsporidian parasite</name>
    <name type="synonym">Pebrine of silkworm</name>
    <dbReference type="NCBI Taxonomy" id="578461"/>
    <lineage>
        <taxon>Eukaryota</taxon>
        <taxon>Fungi</taxon>
        <taxon>Fungi incertae sedis</taxon>
        <taxon>Microsporidia</taxon>
        <taxon>Nosematidae</taxon>
        <taxon>Nosema</taxon>
    </lineage>
</organism>
<comment type="subcellular location">
    <subcellularLocation>
        <location evidence="1">Nucleus</location>
    </subcellularLocation>
</comment>